<feature type="signal peptide" evidence="2">
    <location>
        <begin position="1"/>
        <end position="28"/>
    </location>
</feature>
<comment type="caution">
    <text evidence="3">The sequence shown here is derived from an EMBL/GenBank/DDBJ whole genome shotgun (WGS) entry which is preliminary data.</text>
</comment>
<feature type="region of interest" description="Disordered" evidence="1">
    <location>
        <begin position="54"/>
        <end position="99"/>
    </location>
</feature>
<gene>
    <name evidence="3" type="ORF">RISW2_16830</name>
</gene>
<accession>X7F2Y1</accession>
<dbReference type="Proteomes" id="UP000023430">
    <property type="component" value="Unassembled WGS sequence"/>
</dbReference>
<organism evidence="3 4">
    <name type="scientific">Roseivivax isoporae LMG 25204</name>
    <dbReference type="NCBI Taxonomy" id="1449351"/>
    <lineage>
        <taxon>Bacteria</taxon>
        <taxon>Pseudomonadati</taxon>
        <taxon>Pseudomonadota</taxon>
        <taxon>Alphaproteobacteria</taxon>
        <taxon>Rhodobacterales</taxon>
        <taxon>Roseobacteraceae</taxon>
        <taxon>Roseivivax</taxon>
    </lineage>
</organism>
<evidence type="ECO:0000256" key="1">
    <source>
        <dbReference type="SAM" id="MobiDB-lite"/>
    </source>
</evidence>
<proteinExistence type="predicted"/>
<name>X7F2Y1_9RHOB</name>
<feature type="chain" id="PRO_5004978087" evidence="2">
    <location>
        <begin position="29"/>
        <end position="99"/>
    </location>
</feature>
<evidence type="ECO:0000313" key="3">
    <source>
        <dbReference type="EMBL" id="ETX27073.1"/>
    </source>
</evidence>
<dbReference type="STRING" id="1449351.RISW2_16830"/>
<dbReference type="EMBL" id="JAME01000042">
    <property type="protein sequence ID" value="ETX27073.1"/>
    <property type="molecule type" value="Genomic_DNA"/>
</dbReference>
<protein>
    <submittedName>
        <fullName evidence="3">Uncharacterized protein</fullName>
    </submittedName>
</protein>
<evidence type="ECO:0000256" key="2">
    <source>
        <dbReference type="SAM" id="SignalP"/>
    </source>
</evidence>
<evidence type="ECO:0000313" key="4">
    <source>
        <dbReference type="Proteomes" id="UP000023430"/>
    </source>
</evidence>
<sequence>MTMRYLGTLAASGLMSAALGLAPTPTPAQEADMILRLFNGLIANEFAARRGDIRGAYRDDDDDDGYRRHRHDDDDDGNRRARNDDDDDGRWRRRNDDDD</sequence>
<keyword evidence="4" id="KW-1185">Reference proteome</keyword>
<reference evidence="3 4" key="1">
    <citation type="submission" date="2014-01" db="EMBL/GenBank/DDBJ databases">
        <title>Roseivivax isoporae LMG 25204 Genome Sequencing.</title>
        <authorList>
            <person name="Lai Q."/>
            <person name="Li G."/>
            <person name="Shao Z."/>
        </authorList>
    </citation>
    <scope>NUCLEOTIDE SEQUENCE [LARGE SCALE GENOMIC DNA]</scope>
    <source>
        <strain evidence="3 4">LMG 25204</strain>
    </source>
</reference>
<keyword evidence="2" id="KW-0732">Signal</keyword>
<dbReference type="AlphaFoldDB" id="X7F2Y1"/>